<dbReference type="GO" id="GO:0046872">
    <property type="term" value="F:metal ion binding"/>
    <property type="evidence" value="ECO:0007669"/>
    <property type="project" value="UniProtKB-KW"/>
</dbReference>
<accession>A0AA45WW72</accession>
<dbReference type="Pfam" id="PF01026">
    <property type="entry name" value="TatD_DNase"/>
    <property type="match status" value="1"/>
</dbReference>
<evidence type="ECO:0000256" key="2">
    <source>
        <dbReference type="ARBA" id="ARBA00022801"/>
    </source>
</evidence>
<dbReference type="InterPro" id="IPR018228">
    <property type="entry name" value="DNase_TatD-rel_CS"/>
</dbReference>
<feature type="binding site" evidence="3">
    <location>
        <position position="203"/>
    </location>
    <ligand>
        <name>a divalent metal cation</name>
        <dbReference type="ChEBI" id="CHEBI:60240"/>
        <label>1</label>
    </ligand>
</feature>
<gene>
    <name evidence="4" type="ORF">SAMN06296020_10626</name>
</gene>
<dbReference type="RefSeq" id="WP_283409198.1">
    <property type="nucleotide sequence ID" value="NZ_FXUF01000006.1"/>
</dbReference>
<evidence type="ECO:0000313" key="4">
    <source>
        <dbReference type="EMBL" id="SMP56122.1"/>
    </source>
</evidence>
<dbReference type="InterPro" id="IPR001130">
    <property type="entry name" value="TatD-like"/>
</dbReference>
<dbReference type="PANTHER" id="PTHR46124">
    <property type="entry name" value="D-AMINOACYL-TRNA DEACYLASE"/>
    <property type="match status" value="1"/>
</dbReference>
<comment type="caution">
    <text evidence="4">The sequence shown here is derived from an EMBL/GenBank/DDBJ whole genome shotgun (WGS) entry which is preliminary data.</text>
</comment>
<dbReference type="GO" id="GO:0005829">
    <property type="term" value="C:cytosol"/>
    <property type="evidence" value="ECO:0007669"/>
    <property type="project" value="TreeGrafter"/>
</dbReference>
<keyword evidence="1 3" id="KW-0479">Metal-binding</keyword>
<dbReference type="InterPro" id="IPR015991">
    <property type="entry name" value="TatD/YcfH-like"/>
</dbReference>
<feature type="binding site" evidence="3">
    <location>
        <position position="128"/>
    </location>
    <ligand>
        <name>a divalent metal cation</name>
        <dbReference type="ChEBI" id="CHEBI:60240"/>
        <label>2</label>
    </ligand>
</feature>
<dbReference type="Gene3D" id="3.20.20.140">
    <property type="entry name" value="Metal-dependent hydrolases"/>
    <property type="match status" value="1"/>
</dbReference>
<dbReference type="GO" id="GO:0004536">
    <property type="term" value="F:DNA nuclease activity"/>
    <property type="evidence" value="ECO:0007669"/>
    <property type="project" value="InterPro"/>
</dbReference>
<evidence type="ECO:0000313" key="5">
    <source>
        <dbReference type="Proteomes" id="UP001158066"/>
    </source>
</evidence>
<feature type="binding site" evidence="3">
    <location>
        <position position="92"/>
    </location>
    <ligand>
        <name>a divalent metal cation</name>
        <dbReference type="ChEBI" id="CHEBI:60240"/>
        <label>1</label>
    </ligand>
</feature>
<dbReference type="FunFam" id="3.20.20.140:FF:000005">
    <property type="entry name" value="TatD family hydrolase"/>
    <property type="match status" value="1"/>
</dbReference>
<name>A0AA45WW72_9CLOT</name>
<feature type="binding site" evidence="3">
    <location>
        <position position="153"/>
    </location>
    <ligand>
        <name>a divalent metal cation</name>
        <dbReference type="ChEBI" id="CHEBI:60240"/>
        <label>2</label>
    </ligand>
</feature>
<dbReference type="NCBIfam" id="TIGR00010">
    <property type="entry name" value="YchF/TatD family DNA exonuclease"/>
    <property type="match status" value="1"/>
</dbReference>
<evidence type="ECO:0000256" key="1">
    <source>
        <dbReference type="ARBA" id="ARBA00022723"/>
    </source>
</evidence>
<dbReference type="Proteomes" id="UP001158066">
    <property type="component" value="Unassembled WGS sequence"/>
</dbReference>
<feature type="binding site" evidence="3">
    <location>
        <position position="8"/>
    </location>
    <ligand>
        <name>a divalent metal cation</name>
        <dbReference type="ChEBI" id="CHEBI:60240"/>
        <label>1</label>
    </ligand>
</feature>
<organism evidence="4 5">
    <name type="scientific">Anoxynatronum buryatiense</name>
    <dbReference type="NCBI Taxonomy" id="489973"/>
    <lineage>
        <taxon>Bacteria</taxon>
        <taxon>Bacillati</taxon>
        <taxon>Bacillota</taxon>
        <taxon>Clostridia</taxon>
        <taxon>Eubacteriales</taxon>
        <taxon>Clostridiaceae</taxon>
        <taxon>Anoxynatronum</taxon>
    </lineage>
</organism>
<keyword evidence="2" id="KW-0378">Hydrolase</keyword>
<proteinExistence type="predicted"/>
<reference evidence="4" key="1">
    <citation type="submission" date="2017-05" db="EMBL/GenBank/DDBJ databases">
        <authorList>
            <person name="Varghese N."/>
            <person name="Submissions S."/>
        </authorList>
    </citation>
    <scope>NUCLEOTIDE SEQUENCE</scope>
    <source>
        <strain evidence="4">Su22</strain>
    </source>
</reference>
<protein>
    <submittedName>
        <fullName evidence="4">TatD DNase family protein</fullName>
    </submittedName>
</protein>
<keyword evidence="5" id="KW-1185">Reference proteome</keyword>
<dbReference type="SUPFAM" id="SSF51556">
    <property type="entry name" value="Metallo-dependent hydrolases"/>
    <property type="match status" value="1"/>
</dbReference>
<dbReference type="PANTHER" id="PTHR46124:SF2">
    <property type="entry name" value="D-AMINOACYL-TRNA DEACYLASE"/>
    <property type="match status" value="1"/>
</dbReference>
<dbReference type="PIRSF" id="PIRSF005902">
    <property type="entry name" value="DNase_TatD"/>
    <property type="match status" value="1"/>
</dbReference>
<evidence type="ECO:0000256" key="3">
    <source>
        <dbReference type="PIRSR" id="PIRSR005902-1"/>
    </source>
</evidence>
<dbReference type="EMBL" id="FXUF01000006">
    <property type="protein sequence ID" value="SMP56122.1"/>
    <property type="molecule type" value="Genomic_DNA"/>
</dbReference>
<dbReference type="GO" id="GO:0016788">
    <property type="term" value="F:hydrolase activity, acting on ester bonds"/>
    <property type="evidence" value="ECO:0007669"/>
    <property type="project" value="InterPro"/>
</dbReference>
<feature type="binding site" evidence="3">
    <location>
        <position position="6"/>
    </location>
    <ligand>
        <name>a divalent metal cation</name>
        <dbReference type="ChEBI" id="CHEBI:60240"/>
        <label>1</label>
    </ligand>
</feature>
<dbReference type="InterPro" id="IPR032466">
    <property type="entry name" value="Metal_Hydrolase"/>
</dbReference>
<dbReference type="PROSITE" id="PS01137">
    <property type="entry name" value="TATD_1"/>
    <property type="match status" value="1"/>
</dbReference>
<dbReference type="AlphaFoldDB" id="A0AA45WW72"/>
<sequence>MYFDSHAHLDDNKFSEDLTAVLQRAKEAGVTHIINPGADMASSQKAVALAAGHEGLYAAVGIHPHDVKNMLPQHLDQLEALTREPKVVAIGEIGLDYHYNFSPQEDQQRWFKEQLLLARRLHLPVIIHDREAHGDVFDLIEETGVAETGCVMHCFSGSVEMAREYVKRGIYISLAGPITFHNARKTREVAAEIPLEWLLIETDCPYLAPVPHRGRRNEPAYVPRVADAIAAAQKIPVEEVAAQTMANTKKLFRIAE</sequence>
<dbReference type="PROSITE" id="PS01091">
    <property type="entry name" value="TATD_3"/>
    <property type="match status" value="1"/>
</dbReference>
<dbReference type="CDD" id="cd01310">
    <property type="entry name" value="TatD_DNAse"/>
    <property type="match status" value="1"/>
</dbReference>